<dbReference type="Proteomes" id="UP000236742">
    <property type="component" value="Unassembled WGS sequence"/>
</dbReference>
<feature type="transmembrane region" description="Helical" evidence="6">
    <location>
        <begin position="462"/>
        <end position="481"/>
    </location>
</feature>
<feature type="domain" description="DUF4131" evidence="8">
    <location>
        <begin position="45"/>
        <end position="195"/>
    </location>
</feature>
<dbReference type="Pfam" id="PF03772">
    <property type="entry name" value="Competence"/>
    <property type="match status" value="1"/>
</dbReference>
<feature type="transmembrane region" description="Helical" evidence="6">
    <location>
        <begin position="66"/>
        <end position="89"/>
    </location>
</feature>
<evidence type="ECO:0000256" key="1">
    <source>
        <dbReference type="ARBA" id="ARBA00004651"/>
    </source>
</evidence>
<evidence type="ECO:0000256" key="2">
    <source>
        <dbReference type="ARBA" id="ARBA00022475"/>
    </source>
</evidence>
<name>A0A1H5RSW1_9RHOB</name>
<accession>A0A1H5RSW1</accession>
<dbReference type="Pfam" id="PF13567">
    <property type="entry name" value="DUF4131"/>
    <property type="match status" value="1"/>
</dbReference>
<comment type="subcellular location">
    <subcellularLocation>
        <location evidence="1">Cell membrane</location>
        <topology evidence="1">Multi-pass membrane protein</topology>
    </subcellularLocation>
</comment>
<feature type="transmembrane region" description="Helical" evidence="6">
    <location>
        <begin position="43"/>
        <end position="60"/>
    </location>
</feature>
<feature type="transmembrane region" description="Helical" evidence="6">
    <location>
        <begin position="18"/>
        <end position="36"/>
    </location>
</feature>
<feature type="domain" description="ComEC/Rec2-related protein" evidence="7">
    <location>
        <begin position="239"/>
        <end position="514"/>
    </location>
</feature>
<protein>
    <submittedName>
        <fullName evidence="9">Competence protein ComEC</fullName>
    </submittedName>
</protein>
<dbReference type="PANTHER" id="PTHR30619:SF1">
    <property type="entry name" value="RECOMBINATION PROTEIN 2"/>
    <property type="match status" value="1"/>
</dbReference>
<dbReference type="PANTHER" id="PTHR30619">
    <property type="entry name" value="DNA INTERNALIZATION/COMPETENCE PROTEIN COMEC/REC2"/>
    <property type="match status" value="1"/>
</dbReference>
<feature type="transmembrane region" description="Helical" evidence="6">
    <location>
        <begin position="493"/>
        <end position="511"/>
    </location>
</feature>
<dbReference type="InterPro" id="IPR025405">
    <property type="entry name" value="DUF4131"/>
</dbReference>
<dbReference type="AlphaFoldDB" id="A0A1H5RSW1"/>
<evidence type="ECO:0000259" key="8">
    <source>
        <dbReference type="Pfam" id="PF13567"/>
    </source>
</evidence>
<gene>
    <name evidence="9" type="ORF">SAMN05421751_101132</name>
</gene>
<dbReference type="GO" id="GO:0005886">
    <property type="term" value="C:plasma membrane"/>
    <property type="evidence" value="ECO:0007669"/>
    <property type="project" value="UniProtKB-SubCell"/>
</dbReference>
<evidence type="ECO:0000256" key="3">
    <source>
        <dbReference type="ARBA" id="ARBA00022692"/>
    </source>
</evidence>
<feature type="transmembrane region" description="Helical" evidence="6">
    <location>
        <begin position="343"/>
        <end position="360"/>
    </location>
</feature>
<evidence type="ECO:0000313" key="9">
    <source>
        <dbReference type="EMBL" id="SEF41204.1"/>
    </source>
</evidence>
<feature type="transmembrane region" description="Helical" evidence="6">
    <location>
        <begin position="297"/>
        <end position="315"/>
    </location>
</feature>
<evidence type="ECO:0000313" key="10">
    <source>
        <dbReference type="Proteomes" id="UP000236742"/>
    </source>
</evidence>
<dbReference type="InterPro" id="IPR052159">
    <property type="entry name" value="Competence_DNA_uptake"/>
</dbReference>
<dbReference type="InterPro" id="IPR004477">
    <property type="entry name" value="ComEC_N"/>
</dbReference>
<dbReference type="EMBL" id="FNVD01000001">
    <property type="protein sequence ID" value="SEF41204.1"/>
    <property type="molecule type" value="Genomic_DNA"/>
</dbReference>
<keyword evidence="2" id="KW-1003">Cell membrane</keyword>
<dbReference type="NCBIfam" id="TIGR00360">
    <property type="entry name" value="ComEC_N-term"/>
    <property type="match status" value="1"/>
</dbReference>
<feature type="transmembrane region" description="Helical" evidence="6">
    <location>
        <begin position="261"/>
        <end position="285"/>
    </location>
</feature>
<evidence type="ECO:0000256" key="6">
    <source>
        <dbReference type="SAM" id="Phobius"/>
    </source>
</evidence>
<feature type="transmembrane region" description="Helical" evidence="6">
    <location>
        <begin position="366"/>
        <end position="385"/>
    </location>
</feature>
<evidence type="ECO:0000256" key="5">
    <source>
        <dbReference type="ARBA" id="ARBA00023136"/>
    </source>
</evidence>
<organism evidence="9 10">
    <name type="scientific">Jhaorihella thermophila</name>
    <dbReference type="NCBI Taxonomy" id="488547"/>
    <lineage>
        <taxon>Bacteria</taxon>
        <taxon>Pseudomonadati</taxon>
        <taxon>Pseudomonadota</taxon>
        <taxon>Alphaproteobacteria</taxon>
        <taxon>Rhodobacterales</taxon>
        <taxon>Paracoccaceae</taxon>
        <taxon>Jhaorihella</taxon>
    </lineage>
</organism>
<feature type="transmembrane region" description="Helical" evidence="6">
    <location>
        <begin position="434"/>
        <end position="455"/>
    </location>
</feature>
<keyword evidence="4 6" id="KW-1133">Transmembrane helix</keyword>
<reference evidence="9 10" key="1">
    <citation type="submission" date="2016-10" db="EMBL/GenBank/DDBJ databases">
        <authorList>
            <person name="de Groot N.N."/>
        </authorList>
    </citation>
    <scope>NUCLEOTIDE SEQUENCE [LARGE SCALE GENOMIC DNA]</scope>
    <source>
        <strain evidence="9 10">DSM 23413</strain>
    </source>
</reference>
<dbReference type="OrthoDB" id="9790149at2"/>
<evidence type="ECO:0000256" key="4">
    <source>
        <dbReference type="ARBA" id="ARBA00022989"/>
    </source>
</evidence>
<dbReference type="RefSeq" id="WP_104006182.1">
    <property type="nucleotide sequence ID" value="NZ_FNVD01000001.1"/>
</dbReference>
<proteinExistence type="predicted"/>
<keyword evidence="5 6" id="KW-0472">Membrane</keyword>
<sequence length="691" mass="72899">MRGLAWIDLVLLGQRGNLFPWAPVFLGLGIGIYFLAPQEPSTMTLALLAAGGLGMLFVALRRPGGWSAIGWGLALIAAGVLLATVRAHLVAAPALYWRYYGPAEGRVVGLDRSASDALRVTLDRVRLQDVAPWRTPERVRVSLHAESDAEIRPTPGQRLRITGHLMPPHGPVEPGGFDFRRHAWFRGLGAVGYTTRPVEMLPPARGDPGLPVLRLRMRIAERIRAVLPGETGGVAAAVTTGDRSGIPREALDALRGSNLAHLLAISGLHMGLLAGFVFAAVRGCLAAIPPLALRLPLRKVAACVALLVAAAYLALSGGNVATERAFVMTAVVLGAVLVDRRAFSLRAVAVAALIVLVLRPESLLGPGFQMSFAATTALVSVFGAIRDRGWTLGPRWLRPALAVALSSAVAGLATAPFGAAHFNTLSRYGLPANLLTVPVMGAVVMPAAVLAACLAPFGLESWGLRIMGVGLDWILGVARFVSSLDGAQGHVVAPPPQVLPLLTLGALFVVLWQGRARIAGLVPVAAAGLLWLGAERPQVLVAESGGLVGVQTPGGRALSKARGAGFVARVWLENDGDGARQDNAAARWPDPPGPATPRIRRIDLGGQELVHLIGKRAVRSFGRCRADQIVVTSVPAVIPGGCTVYDVRRLRRTGSLAIDKGEIVAARDVAGRRLWNSPPPRRRRLARADTQ</sequence>
<keyword evidence="3 6" id="KW-0812">Transmembrane</keyword>
<keyword evidence="10" id="KW-1185">Reference proteome</keyword>
<evidence type="ECO:0000259" key="7">
    <source>
        <dbReference type="Pfam" id="PF03772"/>
    </source>
</evidence>
<feature type="transmembrane region" description="Helical" evidence="6">
    <location>
        <begin position="397"/>
        <end position="422"/>
    </location>
</feature>